<proteinExistence type="predicted"/>
<evidence type="ECO:0000313" key="1">
    <source>
        <dbReference type="EMBL" id="MCI49190.1"/>
    </source>
</evidence>
<keyword evidence="2" id="KW-1185">Reference proteome</keyword>
<dbReference type="AlphaFoldDB" id="A0A392SMN7"/>
<evidence type="ECO:0000313" key="2">
    <source>
        <dbReference type="Proteomes" id="UP000265520"/>
    </source>
</evidence>
<accession>A0A392SMN7</accession>
<dbReference type="EMBL" id="LXQA010397477">
    <property type="protein sequence ID" value="MCI49190.1"/>
    <property type="molecule type" value="Genomic_DNA"/>
</dbReference>
<feature type="non-terminal residue" evidence="1">
    <location>
        <position position="1"/>
    </location>
</feature>
<protein>
    <submittedName>
        <fullName evidence="1">Cellular nucleic acid-binding protein</fullName>
    </submittedName>
</protein>
<reference evidence="1 2" key="1">
    <citation type="journal article" date="2018" name="Front. Plant Sci.">
        <title>Red Clover (Trifolium pratense) and Zigzag Clover (T. medium) - A Picture of Genomic Similarities and Differences.</title>
        <authorList>
            <person name="Dluhosova J."/>
            <person name="Istvanek J."/>
            <person name="Nedelnik J."/>
            <person name="Repkova J."/>
        </authorList>
    </citation>
    <scope>NUCLEOTIDE SEQUENCE [LARGE SCALE GENOMIC DNA]</scope>
    <source>
        <strain evidence="2">cv. 10/8</strain>
        <tissue evidence="1">Leaf</tissue>
    </source>
</reference>
<sequence length="90" mass="10548">LEFNRVHINCCKKTVLFPRPGQELCLKLMCCREVTRSLKAQEDVFVMFASLRMKEKSEVDMLPVVREFADVFPDDILIYHPNEKLSFPLT</sequence>
<name>A0A392SMN7_9FABA</name>
<organism evidence="1 2">
    <name type="scientific">Trifolium medium</name>
    <dbReference type="NCBI Taxonomy" id="97028"/>
    <lineage>
        <taxon>Eukaryota</taxon>
        <taxon>Viridiplantae</taxon>
        <taxon>Streptophyta</taxon>
        <taxon>Embryophyta</taxon>
        <taxon>Tracheophyta</taxon>
        <taxon>Spermatophyta</taxon>
        <taxon>Magnoliopsida</taxon>
        <taxon>eudicotyledons</taxon>
        <taxon>Gunneridae</taxon>
        <taxon>Pentapetalae</taxon>
        <taxon>rosids</taxon>
        <taxon>fabids</taxon>
        <taxon>Fabales</taxon>
        <taxon>Fabaceae</taxon>
        <taxon>Papilionoideae</taxon>
        <taxon>50 kb inversion clade</taxon>
        <taxon>NPAAA clade</taxon>
        <taxon>Hologalegina</taxon>
        <taxon>IRL clade</taxon>
        <taxon>Trifolieae</taxon>
        <taxon>Trifolium</taxon>
    </lineage>
</organism>
<comment type="caution">
    <text evidence="1">The sequence shown here is derived from an EMBL/GenBank/DDBJ whole genome shotgun (WGS) entry which is preliminary data.</text>
</comment>
<dbReference type="Proteomes" id="UP000265520">
    <property type="component" value="Unassembled WGS sequence"/>
</dbReference>